<comment type="catalytic activity">
    <reaction evidence="1">
        <text>ATP + protein L-histidine = ADP + protein N-phospho-L-histidine.</text>
        <dbReference type="EC" id="2.7.13.3"/>
    </reaction>
</comment>
<feature type="transmembrane region" description="Helical" evidence="4">
    <location>
        <begin position="62"/>
        <end position="82"/>
    </location>
</feature>
<organism evidence="6 7">
    <name type="scientific">Aquimixticola soesokkakensis</name>
    <dbReference type="NCBI Taxonomy" id="1519096"/>
    <lineage>
        <taxon>Bacteria</taxon>
        <taxon>Pseudomonadati</taxon>
        <taxon>Pseudomonadota</taxon>
        <taxon>Alphaproteobacteria</taxon>
        <taxon>Rhodobacterales</taxon>
        <taxon>Paracoccaceae</taxon>
        <taxon>Aquimixticola</taxon>
    </lineage>
</organism>
<dbReference type="SUPFAM" id="SSF55874">
    <property type="entry name" value="ATPase domain of HSP90 chaperone/DNA topoisomerase II/histidine kinase"/>
    <property type="match status" value="1"/>
</dbReference>
<evidence type="ECO:0000313" key="7">
    <source>
        <dbReference type="Proteomes" id="UP000193862"/>
    </source>
</evidence>
<dbReference type="EMBL" id="FWFS01000011">
    <property type="protein sequence ID" value="SLN63660.1"/>
    <property type="molecule type" value="Genomic_DNA"/>
</dbReference>
<evidence type="ECO:0000256" key="3">
    <source>
        <dbReference type="SAM" id="MobiDB-lite"/>
    </source>
</evidence>
<keyword evidence="6" id="KW-0808">Transferase</keyword>
<evidence type="ECO:0000256" key="2">
    <source>
        <dbReference type="ARBA" id="ARBA00012438"/>
    </source>
</evidence>
<dbReference type="OrthoDB" id="9796100at2"/>
<sequence length="821" mass="87726">MSRLFSLDQLPLPKAGQTNRWVVVGLLVAVQLISWAVLVLGYGANLEVFVRLDRDFPSTVPLTAVSLLVLGVASALPARIADGQSGYRWLTRTQQRAGQGLRSLLACGVGLFAGHKLVVALLWIAQIDLTRDRIAIGTSLCLVLTSMGILLGQSVRIWAVTARMALCSLAFGLGLFALVLLVFRYDPLWQDAILSGMAFYTALCITLLNLVQLLDGTQLRRAAAAQLRFPVGLIVLPLGMVVPLGLFATLASHSQAMNSNTFQTVSYLAFSLSLGVVVINAAGAFRAWHVRFSALKERRTLLAILNALSGAVFVIQDRNRPPLVNQRAEDLSGADIAAVDWLERAQFHSLYHRAVLSGKDHPVNRLFDPDHGGKVFAGWIDGDGVERALEFSRRVVQPDPDAAPLNVIEILDETESWRVRENLSLVEKLSALGEMASGLAHEMSNIFGVVQLASDTGMLVAKSPAARRQFEAIQSACHRGGVLTSQLLRLGGQEHGVPEVIDLLKKLERVGVLARVSVPADIAIVIETPEGETDLQVFCNPAELAGTLFNAVLNARNALSDAAIAQGTITIGLRRVTLDDGPPPLAGFEISVDDNGPGFEPEIQDKLFDPYFTTRHDKGGTGLGLALARDFATRAGGSVTLEAGAQGGASFRLILPAAQPMAPQDSGQDALSLEGYRLLLVAPPENFDPLTPYSLRSLGADVYTADTVDAAHAIVPQARPHVLLIDSGLTQTQTGAAFVAQLRARLPTCGLISMQSALQAVRAFKDQEQGRAPDLGVKDPGVQGPGGQDLGLKIDMPVGLDVLVNSIRLCHPLPEAPPAAD</sequence>
<dbReference type="GO" id="GO:0004673">
    <property type="term" value="F:protein histidine kinase activity"/>
    <property type="evidence" value="ECO:0007669"/>
    <property type="project" value="UniProtKB-EC"/>
</dbReference>
<dbReference type="InterPro" id="IPR003594">
    <property type="entry name" value="HATPase_dom"/>
</dbReference>
<dbReference type="Proteomes" id="UP000193862">
    <property type="component" value="Unassembled WGS sequence"/>
</dbReference>
<feature type="transmembrane region" description="Helical" evidence="4">
    <location>
        <begin position="300"/>
        <end position="316"/>
    </location>
</feature>
<feature type="region of interest" description="Disordered" evidence="3">
    <location>
        <begin position="771"/>
        <end position="790"/>
    </location>
</feature>
<keyword evidence="4" id="KW-1133">Transmembrane helix</keyword>
<feature type="transmembrane region" description="Helical" evidence="4">
    <location>
        <begin position="267"/>
        <end position="288"/>
    </location>
</feature>
<feature type="transmembrane region" description="Helical" evidence="4">
    <location>
        <begin position="164"/>
        <end position="185"/>
    </location>
</feature>
<feature type="transmembrane region" description="Helical" evidence="4">
    <location>
        <begin position="197"/>
        <end position="215"/>
    </location>
</feature>
<keyword evidence="4" id="KW-0812">Transmembrane</keyword>
<evidence type="ECO:0000313" key="6">
    <source>
        <dbReference type="EMBL" id="SLN63660.1"/>
    </source>
</evidence>
<protein>
    <recommendedName>
        <fullName evidence="2">histidine kinase</fullName>
        <ecNumber evidence="2">2.7.13.3</ecNumber>
    </recommendedName>
</protein>
<feature type="transmembrane region" description="Helical" evidence="4">
    <location>
        <begin position="133"/>
        <end position="152"/>
    </location>
</feature>
<dbReference type="Gene3D" id="3.30.565.10">
    <property type="entry name" value="Histidine kinase-like ATPase, C-terminal domain"/>
    <property type="match status" value="1"/>
</dbReference>
<feature type="domain" description="Histidine kinase" evidence="5">
    <location>
        <begin position="438"/>
        <end position="659"/>
    </location>
</feature>
<dbReference type="PANTHER" id="PTHR43065">
    <property type="entry name" value="SENSOR HISTIDINE KINASE"/>
    <property type="match status" value="1"/>
</dbReference>
<accession>A0A1Y5TH42</accession>
<evidence type="ECO:0000256" key="4">
    <source>
        <dbReference type="SAM" id="Phobius"/>
    </source>
</evidence>
<dbReference type="Pfam" id="PF02518">
    <property type="entry name" value="HATPase_c"/>
    <property type="match status" value="1"/>
</dbReference>
<dbReference type="EC" id="2.7.13.3" evidence="2"/>
<evidence type="ECO:0000256" key="1">
    <source>
        <dbReference type="ARBA" id="ARBA00000085"/>
    </source>
</evidence>
<gene>
    <name evidence="6" type="primary">virA</name>
    <name evidence="6" type="ORF">AQS8620_02912</name>
</gene>
<dbReference type="SMART" id="SM00387">
    <property type="entry name" value="HATPase_c"/>
    <property type="match status" value="1"/>
</dbReference>
<feature type="transmembrane region" description="Helical" evidence="4">
    <location>
        <begin position="103"/>
        <end position="127"/>
    </location>
</feature>
<reference evidence="6 7" key="1">
    <citation type="submission" date="2017-03" db="EMBL/GenBank/DDBJ databases">
        <authorList>
            <person name="Afonso C.L."/>
            <person name="Miller P.J."/>
            <person name="Scott M.A."/>
            <person name="Spackman E."/>
            <person name="Goraichik I."/>
            <person name="Dimitrov K.M."/>
            <person name="Suarez D.L."/>
            <person name="Swayne D.E."/>
        </authorList>
    </citation>
    <scope>NUCLEOTIDE SEQUENCE [LARGE SCALE GENOMIC DNA]</scope>
    <source>
        <strain evidence="6 7">CECT 8620</strain>
    </source>
</reference>
<evidence type="ECO:0000259" key="5">
    <source>
        <dbReference type="PROSITE" id="PS50109"/>
    </source>
</evidence>
<dbReference type="InterPro" id="IPR036890">
    <property type="entry name" value="HATPase_C_sf"/>
</dbReference>
<dbReference type="Gene3D" id="1.10.287.130">
    <property type="match status" value="1"/>
</dbReference>
<dbReference type="PRINTS" id="PR00344">
    <property type="entry name" value="BCTRLSENSOR"/>
</dbReference>
<dbReference type="InterPro" id="IPR005467">
    <property type="entry name" value="His_kinase_dom"/>
</dbReference>
<keyword evidence="4" id="KW-0472">Membrane</keyword>
<proteinExistence type="predicted"/>
<dbReference type="PANTHER" id="PTHR43065:SF42">
    <property type="entry name" value="TWO-COMPONENT SENSOR PPRA"/>
    <property type="match status" value="1"/>
</dbReference>
<dbReference type="AlphaFoldDB" id="A0A1Y5TH42"/>
<dbReference type="RefSeq" id="WP_085837717.1">
    <property type="nucleotide sequence ID" value="NZ_FWFS01000011.1"/>
</dbReference>
<feature type="transmembrane region" description="Helical" evidence="4">
    <location>
        <begin position="21"/>
        <end position="42"/>
    </location>
</feature>
<name>A0A1Y5TH42_9RHOB</name>
<dbReference type="PROSITE" id="PS50109">
    <property type="entry name" value="HIS_KIN"/>
    <property type="match status" value="1"/>
</dbReference>
<dbReference type="InterPro" id="IPR004358">
    <property type="entry name" value="Sig_transdc_His_kin-like_C"/>
</dbReference>
<keyword evidence="7" id="KW-1185">Reference proteome</keyword>
<feature type="transmembrane region" description="Helical" evidence="4">
    <location>
        <begin position="227"/>
        <end position="247"/>
    </location>
</feature>